<geneLocation type="plasmid" evidence="1 2">
    <name>pE33L466</name>
</geneLocation>
<dbReference type="KEGG" id="bcz:pE33L466_0429"/>
<dbReference type="Proteomes" id="UP000002612">
    <property type="component" value="Plasmid pE33L466"/>
</dbReference>
<evidence type="ECO:0000313" key="2">
    <source>
        <dbReference type="Proteomes" id="UP000002612"/>
    </source>
</evidence>
<organism evidence="1 2">
    <name type="scientific">Bacillus cereus (strain ZK / E33L)</name>
    <dbReference type="NCBI Taxonomy" id="288681"/>
    <lineage>
        <taxon>Bacteria</taxon>
        <taxon>Bacillati</taxon>
        <taxon>Bacillota</taxon>
        <taxon>Bacilli</taxon>
        <taxon>Bacillales</taxon>
        <taxon>Bacillaceae</taxon>
        <taxon>Bacillus</taxon>
        <taxon>Bacillus cereus group</taxon>
    </lineage>
</organism>
<evidence type="ECO:0000313" key="1">
    <source>
        <dbReference type="EMBL" id="AAY60567.1"/>
    </source>
</evidence>
<reference evidence="2" key="1">
    <citation type="journal article" date="2006" name="J. Bacteriol.">
        <title>Pathogenomic sequence analysis of Bacillus cereus and Bacillus thuringiensis isolates closely related to Bacillus anthracis.</title>
        <authorList>
            <person name="Han C.S."/>
            <person name="Xie G."/>
            <person name="Challacombe J.F."/>
            <person name="Altherr M.R."/>
            <person name="Bhotika S.S."/>
            <person name="Brown N."/>
            <person name="Bruce D."/>
            <person name="Campbell C.S."/>
            <person name="Campbell M.L."/>
            <person name="Chen J."/>
            <person name="Chertkov O."/>
            <person name="Cleland C."/>
            <person name="Dimitrijevic M."/>
            <person name="Doggett N.A."/>
            <person name="Fawcett J.J."/>
            <person name="Glavina T."/>
            <person name="Goodwin L.A."/>
            <person name="Green L.D."/>
            <person name="Hill K.K."/>
            <person name="Hitchcock P."/>
            <person name="Jackson P.J."/>
            <person name="Keim P."/>
            <person name="Kewalramani A.R."/>
            <person name="Longmire J."/>
            <person name="Lucas S."/>
            <person name="Malfatti S."/>
            <person name="McMurry K."/>
            <person name="Meincke L.J."/>
            <person name="Misra M."/>
            <person name="Moseman B.L."/>
            <person name="Mundt M."/>
            <person name="Munk A.C."/>
            <person name="Okinaka R.T."/>
            <person name="Parson-Quintana B."/>
            <person name="Reilly L.P."/>
            <person name="Richardson P."/>
            <person name="Robinson D.L."/>
            <person name="Rubin E."/>
            <person name="Saunders E."/>
            <person name="Tapia R."/>
            <person name="Tesmer J.G."/>
            <person name="Thayer N."/>
            <person name="Thompson L.S."/>
            <person name="Tice H."/>
            <person name="Ticknor L.O."/>
            <person name="Wills P.L."/>
            <person name="Brettin T.S."/>
            <person name="Gilna P."/>
        </authorList>
    </citation>
    <scope>NUCLEOTIDE SEQUENCE [LARGE SCALE GENOMIC DNA]</scope>
    <source>
        <strain evidence="2">ZK / E33L</strain>
        <plasmid evidence="2">pE33L466</plasmid>
    </source>
</reference>
<gene>
    <name evidence="1" type="ordered locus">pE33L466_0429</name>
</gene>
<proteinExistence type="predicted"/>
<dbReference type="AlphaFoldDB" id="Q4V140"/>
<keyword evidence="1" id="KW-0614">Plasmid</keyword>
<dbReference type="EMBL" id="CP000040">
    <property type="protein sequence ID" value="AAY60567.1"/>
    <property type="molecule type" value="Genomic_DNA"/>
</dbReference>
<name>Q4V140_BACCZ</name>
<accession>Q4V140</accession>
<protein>
    <submittedName>
        <fullName evidence="1">Uncharacterized protein</fullName>
    </submittedName>
</protein>
<sequence length="108" mass="12349">MARSPIHIIKINVVQVGVRHFGVSFLYEKNCLINSFINCLIRTLLQFNLLFCNVLHIHITASFVITICIPKCTQFIEGGVIMRIDPNEEDLREGYSHIAIKLIKRNAP</sequence>